<dbReference type="AlphaFoldDB" id="A0A9N7VNX7"/>
<evidence type="ECO:0000256" key="1">
    <source>
        <dbReference type="SAM" id="Phobius"/>
    </source>
</evidence>
<reference evidence="3" key="1">
    <citation type="submission" date="2020-03" db="EMBL/GenBank/DDBJ databases">
        <authorList>
            <person name="Weist P."/>
        </authorList>
    </citation>
    <scope>NUCLEOTIDE SEQUENCE</scope>
</reference>
<evidence type="ECO:0000259" key="2">
    <source>
        <dbReference type="PROSITE" id="PS50837"/>
    </source>
</evidence>
<dbReference type="PROSITE" id="PS50837">
    <property type="entry name" value="NACHT"/>
    <property type="match status" value="1"/>
</dbReference>
<name>A0A9N7VNX7_PLEPL</name>
<keyword evidence="4" id="KW-1185">Reference proteome</keyword>
<dbReference type="InterPro" id="IPR007111">
    <property type="entry name" value="NACHT_NTPase"/>
</dbReference>
<organism evidence="3 4">
    <name type="scientific">Pleuronectes platessa</name>
    <name type="common">European plaice</name>
    <dbReference type="NCBI Taxonomy" id="8262"/>
    <lineage>
        <taxon>Eukaryota</taxon>
        <taxon>Metazoa</taxon>
        <taxon>Chordata</taxon>
        <taxon>Craniata</taxon>
        <taxon>Vertebrata</taxon>
        <taxon>Euteleostomi</taxon>
        <taxon>Actinopterygii</taxon>
        <taxon>Neopterygii</taxon>
        <taxon>Teleostei</taxon>
        <taxon>Neoteleostei</taxon>
        <taxon>Acanthomorphata</taxon>
        <taxon>Carangaria</taxon>
        <taxon>Pleuronectiformes</taxon>
        <taxon>Pleuronectoidei</taxon>
        <taxon>Pleuronectidae</taxon>
        <taxon>Pleuronectes</taxon>
    </lineage>
</organism>
<accession>A0A9N7VNX7</accession>
<protein>
    <recommendedName>
        <fullName evidence="2">NACHT domain-containing protein</fullName>
    </recommendedName>
</protein>
<feature type="non-terminal residue" evidence="3">
    <location>
        <position position="304"/>
    </location>
</feature>
<dbReference type="SUPFAM" id="SSF52540">
    <property type="entry name" value="P-loop containing nucleoside triphosphate hydrolases"/>
    <property type="match status" value="1"/>
</dbReference>
<feature type="transmembrane region" description="Helical" evidence="1">
    <location>
        <begin position="65"/>
        <end position="86"/>
    </location>
</feature>
<dbReference type="Pfam" id="PF05729">
    <property type="entry name" value="NACHT"/>
    <property type="match status" value="1"/>
</dbReference>
<proteinExistence type="predicted"/>
<dbReference type="EMBL" id="CADEAL010004151">
    <property type="protein sequence ID" value="CAB1452994.1"/>
    <property type="molecule type" value="Genomic_DNA"/>
</dbReference>
<keyword evidence="1" id="KW-0812">Transmembrane</keyword>
<dbReference type="InterPro" id="IPR027417">
    <property type="entry name" value="P-loop_NTPase"/>
</dbReference>
<comment type="caution">
    <text evidence="3">The sequence shown here is derived from an EMBL/GenBank/DDBJ whole genome shotgun (WGS) entry which is preliminary data.</text>
</comment>
<keyword evidence="1" id="KW-0472">Membrane</keyword>
<dbReference type="Proteomes" id="UP001153269">
    <property type="component" value="Unassembled WGS sequence"/>
</dbReference>
<evidence type="ECO:0000313" key="4">
    <source>
        <dbReference type="Proteomes" id="UP001153269"/>
    </source>
</evidence>
<keyword evidence="1" id="KW-1133">Transmembrane helix</keyword>
<gene>
    <name evidence="3" type="ORF">PLEPLA_LOCUS40744</name>
</gene>
<evidence type="ECO:0000313" key="3">
    <source>
        <dbReference type="EMBL" id="CAB1452994.1"/>
    </source>
</evidence>
<dbReference type="Gene3D" id="3.40.50.300">
    <property type="entry name" value="P-loop containing nucleotide triphosphate hydrolases"/>
    <property type="match status" value="1"/>
</dbReference>
<feature type="domain" description="NACHT" evidence="2">
    <location>
        <begin position="165"/>
        <end position="254"/>
    </location>
</feature>
<sequence>DGRLQGLKPNTTAVQLQTSCLMSQSDTCQCTGQKTTTHATLLPTGRFATFQVPDEIPIPQMKNEALYIILKIGAVMIVIIAGVLIYRRRKGSIALSKTRRRKTVFNEYGMEENLGVFLKAYYSDSFGKESSRPWDVVTMEELPPRLENNEGQYIKLQDVLPEAGETLFLEGPPGSGKTHLAQILVSSWTEGRTNLIDLSTLRLLVHVDCSSVEGELFQEVMSQLSLMNKTTADELRTVLTRCSEALLLLDGYREGSRTFDESLKRFLSERGGCRLLVLASPANCPTLKAACGTGRILRLETQTV</sequence>